<dbReference type="PANTHER" id="PTHR33769">
    <property type="entry name" value="TESTIS-EXPRESSED PROTEIN 26 ISOFORM X3"/>
    <property type="match status" value="1"/>
</dbReference>
<dbReference type="GeneID" id="106181254"/>
<accession>A0A1S3KEW0</accession>
<reference evidence="3" key="1">
    <citation type="submission" date="2025-08" db="UniProtKB">
        <authorList>
            <consortium name="RefSeq"/>
        </authorList>
    </citation>
    <scope>IDENTIFICATION</scope>
    <source>
        <tissue evidence="3">Gonads</tissue>
    </source>
</reference>
<protein>
    <submittedName>
        <fullName evidence="3">Testis-expressed protein 26</fullName>
    </submittedName>
</protein>
<dbReference type="STRING" id="7574.A0A1S3KEW0"/>
<feature type="region of interest" description="Disordered" evidence="1">
    <location>
        <begin position="259"/>
        <end position="280"/>
    </location>
</feature>
<feature type="compositionally biased region" description="Polar residues" evidence="1">
    <location>
        <begin position="259"/>
        <end position="278"/>
    </location>
</feature>
<dbReference type="AlphaFoldDB" id="A0A1S3KEW0"/>
<keyword evidence="2" id="KW-1185">Reference proteome</keyword>
<dbReference type="InParanoid" id="A0A1S3KEW0"/>
<gene>
    <name evidence="3" type="primary">LOC106181254</name>
</gene>
<dbReference type="InterPro" id="IPR043460">
    <property type="entry name" value="MEDAG/TEX26"/>
</dbReference>
<evidence type="ECO:0000313" key="2">
    <source>
        <dbReference type="Proteomes" id="UP000085678"/>
    </source>
</evidence>
<dbReference type="OrthoDB" id="5984625at2759"/>
<dbReference type="GO" id="GO:0005737">
    <property type="term" value="C:cytoplasm"/>
    <property type="evidence" value="ECO:0007669"/>
    <property type="project" value="TreeGrafter"/>
</dbReference>
<dbReference type="RefSeq" id="XP_013421037.1">
    <property type="nucleotide sequence ID" value="XM_013565583.1"/>
</dbReference>
<proteinExistence type="predicted"/>
<evidence type="ECO:0000256" key="1">
    <source>
        <dbReference type="SAM" id="MobiDB-lite"/>
    </source>
</evidence>
<dbReference type="Proteomes" id="UP000085678">
    <property type="component" value="Unplaced"/>
</dbReference>
<dbReference type="OMA" id="FESFMVW"/>
<feature type="region of interest" description="Disordered" evidence="1">
    <location>
        <begin position="159"/>
        <end position="184"/>
    </location>
</feature>
<organism evidence="2 3">
    <name type="scientific">Lingula anatina</name>
    <name type="common">Brachiopod</name>
    <name type="synonym">Lingula unguis</name>
    <dbReference type="NCBI Taxonomy" id="7574"/>
    <lineage>
        <taxon>Eukaryota</taxon>
        <taxon>Metazoa</taxon>
        <taxon>Spiralia</taxon>
        <taxon>Lophotrochozoa</taxon>
        <taxon>Brachiopoda</taxon>
        <taxon>Linguliformea</taxon>
        <taxon>Lingulata</taxon>
        <taxon>Lingulida</taxon>
        <taxon>Linguloidea</taxon>
        <taxon>Lingulidae</taxon>
        <taxon>Lingula</taxon>
    </lineage>
</organism>
<sequence>MAATEVYTILPGSSRGSRAGLRTPSLGSVKGSGDVRLGEDVLAPKFSEHLQSYITHSNTGPQDQRKALDLLTSLQLAEEAKEAENPLRPRTAMPALGRPKLEKILNPYFTTYEREYYMKMAPDTDAERPMTSRAFASTYELGGPIGATTYDEEFYKKPNKRTEPVRSGTASGARRNNPHPPESFMVWKFPKRSITEGDYSEWATPLSDTIMEQVMRNKFRSTYQEDFLGIPQGFQMKNAFDVSKDWKSQVPFTLDSSTRYSYQQPNQQPELQGNTSRYGCNRNKLVPASGAVPTCSERMMHLKTRTTYDREYNEKAQPRPLRDLNKSLGANAIQGYMATHRLGSKEREILSGMVADLQNLPRPPSNASSRKSRVPMDTMDMYATGPTWVSTWVGPT</sequence>
<dbReference type="PANTHER" id="PTHR33769:SF2">
    <property type="entry name" value="TESTIS-EXPRESSED PROTEIN 26"/>
    <property type="match status" value="1"/>
</dbReference>
<evidence type="ECO:0000313" key="3">
    <source>
        <dbReference type="RefSeq" id="XP_013421037.1"/>
    </source>
</evidence>
<name>A0A1S3KEW0_LINAN</name>
<dbReference type="KEGG" id="lak:106181254"/>